<dbReference type="GO" id="GO:0000166">
    <property type="term" value="F:nucleotide binding"/>
    <property type="evidence" value="ECO:0007669"/>
    <property type="project" value="UniProtKB-KW"/>
</dbReference>
<dbReference type="PROSITE" id="PS50112">
    <property type="entry name" value="PAS"/>
    <property type="match status" value="3"/>
</dbReference>
<keyword evidence="9" id="KW-0677">Repeat</keyword>
<evidence type="ECO:0000256" key="3">
    <source>
        <dbReference type="ARBA" id="ARBA00012438"/>
    </source>
</evidence>
<dbReference type="SUPFAM" id="SSF55874">
    <property type="entry name" value="ATPase domain of HSP90 chaperone/DNA topoisomerase II/histidine kinase"/>
    <property type="match status" value="1"/>
</dbReference>
<proteinExistence type="predicted"/>
<name>D1YY36_METPS</name>
<keyword evidence="6" id="KW-0597">Phosphoprotein</keyword>
<dbReference type="AlphaFoldDB" id="D1YY36"/>
<dbReference type="PANTHER" id="PTHR43304:SF1">
    <property type="entry name" value="PAC DOMAIN-CONTAINING PROTEIN"/>
    <property type="match status" value="1"/>
</dbReference>
<dbReference type="InterPro" id="IPR036890">
    <property type="entry name" value="HATPase_C_sf"/>
</dbReference>
<evidence type="ECO:0000256" key="9">
    <source>
        <dbReference type="ARBA" id="ARBA00022737"/>
    </source>
</evidence>
<dbReference type="STRING" id="304371.MCP_1286"/>
<keyword evidence="18" id="KW-1185">Reference proteome</keyword>
<accession>D1YY36</accession>
<dbReference type="Pfam" id="PF08448">
    <property type="entry name" value="PAS_4"/>
    <property type="match status" value="1"/>
</dbReference>
<dbReference type="SMART" id="SM00091">
    <property type="entry name" value="PAS"/>
    <property type="match status" value="4"/>
</dbReference>
<feature type="domain" description="PAS" evidence="15">
    <location>
        <begin position="243"/>
        <end position="313"/>
    </location>
</feature>
<dbReference type="GO" id="GO:0004673">
    <property type="term" value="F:protein histidine kinase activity"/>
    <property type="evidence" value="ECO:0007669"/>
    <property type="project" value="UniProtKB-EC"/>
</dbReference>
<keyword evidence="13" id="KW-0472">Membrane</keyword>
<evidence type="ECO:0000256" key="2">
    <source>
        <dbReference type="ARBA" id="ARBA00004429"/>
    </source>
</evidence>
<gene>
    <name evidence="17" type="ordered locus">MCP_1286</name>
</gene>
<dbReference type="FunFam" id="2.10.70.100:FF:000001">
    <property type="entry name" value="Sensory transduction histidine kinase"/>
    <property type="match status" value="1"/>
</dbReference>
<dbReference type="PRINTS" id="PR00344">
    <property type="entry name" value="BCTRLSENSOR"/>
</dbReference>
<dbReference type="Gene3D" id="2.10.70.100">
    <property type="match status" value="1"/>
</dbReference>
<feature type="domain" description="PAC" evidence="16">
    <location>
        <begin position="446"/>
        <end position="498"/>
    </location>
</feature>
<dbReference type="SMART" id="SM00086">
    <property type="entry name" value="PAC"/>
    <property type="match status" value="4"/>
</dbReference>
<dbReference type="InterPro" id="IPR005467">
    <property type="entry name" value="His_kinase_dom"/>
</dbReference>
<dbReference type="NCBIfam" id="TIGR00229">
    <property type="entry name" value="sensory_box"/>
    <property type="match status" value="4"/>
</dbReference>
<comment type="subcellular location">
    <subcellularLocation>
        <location evidence="2">Cell inner membrane</location>
        <topology evidence="2">Multi-pass membrane protein</topology>
    </subcellularLocation>
</comment>
<evidence type="ECO:0000256" key="8">
    <source>
        <dbReference type="ARBA" id="ARBA00022692"/>
    </source>
</evidence>
<dbReference type="Pfam" id="PF08447">
    <property type="entry name" value="PAS_3"/>
    <property type="match status" value="2"/>
</dbReference>
<dbReference type="InterPro" id="IPR052162">
    <property type="entry name" value="Sensor_kinase/Photoreceptor"/>
</dbReference>
<evidence type="ECO:0000256" key="13">
    <source>
        <dbReference type="ARBA" id="ARBA00023136"/>
    </source>
</evidence>
<feature type="domain" description="PAS" evidence="15">
    <location>
        <begin position="499"/>
        <end position="569"/>
    </location>
</feature>
<dbReference type="InterPro" id="IPR003594">
    <property type="entry name" value="HATPase_dom"/>
</dbReference>
<evidence type="ECO:0000256" key="5">
    <source>
        <dbReference type="ARBA" id="ARBA00022519"/>
    </source>
</evidence>
<evidence type="ECO:0000259" key="15">
    <source>
        <dbReference type="PROSITE" id="PS50112"/>
    </source>
</evidence>
<dbReference type="eggNOG" id="arCOG06918">
    <property type="taxonomic scope" value="Archaea"/>
</dbReference>
<dbReference type="SUPFAM" id="SSF55785">
    <property type="entry name" value="PYP-like sensor domain (PAS domain)"/>
    <property type="match status" value="5"/>
</dbReference>
<dbReference type="EMBL" id="AP011532">
    <property type="protein sequence ID" value="BAI61358.1"/>
    <property type="molecule type" value="Genomic_DNA"/>
</dbReference>
<dbReference type="Gene3D" id="3.30.450.20">
    <property type="entry name" value="PAS domain"/>
    <property type="match status" value="5"/>
</dbReference>
<dbReference type="eggNOG" id="arCOG02348">
    <property type="taxonomic scope" value="Archaea"/>
</dbReference>
<feature type="domain" description="PAS" evidence="15">
    <location>
        <begin position="3"/>
        <end position="78"/>
    </location>
</feature>
<dbReference type="PROSITE" id="PS50109">
    <property type="entry name" value="HIS_KIN"/>
    <property type="match status" value="1"/>
</dbReference>
<evidence type="ECO:0000256" key="12">
    <source>
        <dbReference type="ARBA" id="ARBA00022989"/>
    </source>
</evidence>
<keyword evidence="8" id="KW-0812">Transmembrane</keyword>
<evidence type="ECO:0000256" key="10">
    <source>
        <dbReference type="ARBA" id="ARBA00022741"/>
    </source>
</evidence>
<dbReference type="Gene3D" id="3.30.565.10">
    <property type="entry name" value="Histidine kinase-like ATPase, C-terminal domain"/>
    <property type="match status" value="1"/>
</dbReference>
<keyword evidence="5" id="KW-0997">Cell inner membrane</keyword>
<dbReference type="InterPro" id="IPR013655">
    <property type="entry name" value="PAS_fold_3"/>
</dbReference>
<dbReference type="InParanoid" id="D1YY36"/>
<keyword evidence="7" id="KW-0808">Transferase</keyword>
<dbReference type="PANTHER" id="PTHR43304">
    <property type="entry name" value="PHYTOCHROME-LIKE PROTEIN CPH1"/>
    <property type="match status" value="1"/>
</dbReference>
<comment type="catalytic activity">
    <reaction evidence="1">
        <text>ATP + protein L-histidine = ADP + protein N-phospho-L-histidine.</text>
        <dbReference type="EC" id="2.7.13.3"/>
    </reaction>
</comment>
<evidence type="ECO:0000313" key="17">
    <source>
        <dbReference type="EMBL" id="BAI61358.1"/>
    </source>
</evidence>
<feature type="domain" description="Histidine kinase" evidence="14">
    <location>
        <begin position="636"/>
        <end position="852"/>
    </location>
</feature>
<dbReference type="InterPro" id="IPR035965">
    <property type="entry name" value="PAS-like_dom_sf"/>
</dbReference>
<dbReference type="InterPro" id="IPR001610">
    <property type="entry name" value="PAC"/>
</dbReference>
<evidence type="ECO:0000256" key="4">
    <source>
        <dbReference type="ARBA" id="ARBA00022475"/>
    </source>
</evidence>
<reference evidence="17 18" key="2">
    <citation type="journal article" date="2008" name="Int. J. Syst. Evol. Microbiol.">
        <title>Methanocella paludicola gen. nov., sp. nov., a methane-producing archaeon, the first isolate of the lineage 'Rice Cluster I', and proposal of the new archaeal order Methanocellales ord. nov.</title>
        <authorList>
            <person name="Sakai S."/>
            <person name="Imachi H."/>
            <person name="Hanada S."/>
            <person name="Ohashi A."/>
            <person name="Harada H."/>
            <person name="Kamagata Y."/>
        </authorList>
    </citation>
    <scope>NUCLEOTIDE SEQUENCE [LARGE SCALE GENOMIC DNA]</scope>
    <source>
        <strain evidence="18">DSM 17711 / JCM 13418 / NBRC 101707 / SANAE</strain>
    </source>
</reference>
<dbReference type="InterPro" id="IPR013656">
    <property type="entry name" value="PAS_4"/>
</dbReference>
<feature type="domain" description="PAC" evidence="16">
    <location>
        <begin position="573"/>
        <end position="625"/>
    </location>
</feature>
<dbReference type="SMART" id="SM00387">
    <property type="entry name" value="HATPase_c"/>
    <property type="match status" value="1"/>
</dbReference>
<dbReference type="InterPro" id="IPR000014">
    <property type="entry name" value="PAS"/>
</dbReference>
<keyword evidence="4" id="KW-1003">Cell membrane</keyword>
<evidence type="ECO:0000256" key="11">
    <source>
        <dbReference type="ARBA" id="ARBA00022777"/>
    </source>
</evidence>
<keyword evidence="10" id="KW-0547">Nucleotide-binding</keyword>
<feature type="domain" description="PAC" evidence="16">
    <location>
        <begin position="317"/>
        <end position="369"/>
    </location>
</feature>
<keyword evidence="11 17" id="KW-0418">Kinase</keyword>
<dbReference type="GO" id="GO:0005886">
    <property type="term" value="C:plasma membrane"/>
    <property type="evidence" value="ECO:0007669"/>
    <property type="project" value="UniProtKB-SubCell"/>
</dbReference>
<organism evidence="17 18">
    <name type="scientific">Methanocella paludicola (strain DSM 17711 / JCM 13418 / NBRC 101707 / SANAE)</name>
    <dbReference type="NCBI Taxonomy" id="304371"/>
    <lineage>
        <taxon>Archaea</taxon>
        <taxon>Methanobacteriati</taxon>
        <taxon>Methanobacteriota</taxon>
        <taxon>Stenosarchaea group</taxon>
        <taxon>Methanomicrobia</taxon>
        <taxon>Methanocellales</taxon>
        <taxon>Methanocellaceae</taxon>
        <taxon>Methanocella</taxon>
    </lineage>
</organism>
<dbReference type="Pfam" id="PF13426">
    <property type="entry name" value="PAS_9"/>
    <property type="match status" value="2"/>
</dbReference>
<evidence type="ECO:0000256" key="7">
    <source>
        <dbReference type="ARBA" id="ARBA00022679"/>
    </source>
</evidence>
<dbReference type="Proteomes" id="UP000001882">
    <property type="component" value="Chromosome"/>
</dbReference>
<dbReference type="CDD" id="cd00075">
    <property type="entry name" value="HATPase"/>
    <property type="match status" value="1"/>
</dbReference>
<evidence type="ECO:0000256" key="1">
    <source>
        <dbReference type="ARBA" id="ARBA00000085"/>
    </source>
</evidence>
<dbReference type="KEGG" id="mpd:MCP_1286"/>
<reference evidence="18" key="3">
    <citation type="journal article" date="2011" name="PLoS ONE">
        <title>Genome sequence of a mesophilic hydrogenotrophic methanogen Methanocella paludicola, the first cultivated representative of the order Methanocellales.</title>
        <authorList>
            <person name="Sakai S."/>
            <person name="Takaki Y."/>
            <person name="Shimamura S."/>
            <person name="Sekine M."/>
            <person name="Tajima T."/>
            <person name="Kosugi H."/>
            <person name="Ichikawa N."/>
            <person name="Tasumi E."/>
            <person name="Hiraki A.T."/>
            <person name="Shimizu A."/>
            <person name="Kato Y."/>
            <person name="Nishiko R."/>
            <person name="Mori K."/>
            <person name="Fujita N."/>
            <person name="Imachi H."/>
            <person name="Takai K."/>
        </authorList>
    </citation>
    <scope>NUCLEOTIDE SEQUENCE [LARGE SCALE GENOMIC DNA]</scope>
    <source>
        <strain evidence="18">DSM 17711 / JCM 13418 / NBRC 101707 / SANAE</strain>
    </source>
</reference>
<evidence type="ECO:0000256" key="6">
    <source>
        <dbReference type="ARBA" id="ARBA00022553"/>
    </source>
</evidence>
<evidence type="ECO:0000313" key="18">
    <source>
        <dbReference type="Proteomes" id="UP000001882"/>
    </source>
</evidence>
<dbReference type="Pfam" id="PF02518">
    <property type="entry name" value="HATPase_c"/>
    <property type="match status" value="1"/>
</dbReference>
<sequence length="853" mass="98351">MKGSGELRAFIDGFLGSVPGAFIVLDKEWRLVYLNSDALRLFTGNNESLIGRPLEEVYPRRFSHLISPQTIRGLLEGKENTDDRYSNDFRKWFRISAYSTDSGIFIRLEDITLEKAANRSRIINQFSVDRAGDMILWFKPNGHIIYANETSSKSLKFDRRELASMMVTDIDPSFTDNKWAAFVEDLRTRDSVVYESSLRASNRSFIQVEVSWNYMVYYGEEYLIASARDITERKRAEKALRESEEKYRVLVENVNDIVWQIDEKFVYTYISPQIYDAWGYTPEEVVGKTPMDFMPPDEAEQVSKSLEDVARKRDKLFMYENQHIRKDGRIMYMEVSGQPIIDENGVYRGYRGVARDITERKHTEVALQKSEASLARAQFLAHIGNWSWDLGTNELEYSDECYRLLGYKPGEIKPVPFDFFTSHIHPDDKGSFFNAIRESIQDVKPFSIDFRLVKPDGTIVYMHDDGEVQYDAWGKPVRMFGTVQDITEHKRAEEALRESEEKFRKFFDIPLIGAAITSPEKRFILVNDKLCEMFGYSREELLKTSWDKITSPEDMPRNLDAFKRLMSGEIDTYTFEKRFIHKNGSIVYVLLSVECIRREDGTVDYLISNYNDITKRKHAEIALQEAKNQAEIYLDLMGHDINNLNQIALGYLELANDQLKDDKVRELISKPVEVITSSSNLIENVRKLQKSRTHGLRIEAIDLNDVLSRLKTHYSKVPDKEVHIELTSSPNAFIMANGLINDVFSNLIINAIKHSNNAKPVNICIRLERVTGVKELIKVAIEDNGPGIPDEIKNKLFTRFQRGNTKATGKGLGLYLVKTLLDDFHGKVWAEDRVQGDYTRGSRFVVTLPAVEK</sequence>
<evidence type="ECO:0000259" key="14">
    <source>
        <dbReference type="PROSITE" id="PS50109"/>
    </source>
</evidence>
<dbReference type="EC" id="2.7.13.3" evidence="3"/>
<reference evidence="17 18" key="1">
    <citation type="journal article" date="2007" name="Appl. Environ. Microbiol.">
        <title>Isolation of key methanogens for global methane emission from rice paddy fields: a novel isolate affiliated with the clone cluster rice cluster I.</title>
        <authorList>
            <person name="Sakai S."/>
            <person name="Imachi H."/>
            <person name="Sekiguchi Y."/>
            <person name="Ohashi A."/>
            <person name="Harada H."/>
            <person name="Kamagata Y."/>
        </authorList>
    </citation>
    <scope>NUCLEOTIDE SEQUENCE [LARGE SCALE GENOMIC DNA]</scope>
    <source>
        <strain evidence="18">DSM 17711 / JCM 13418 / NBRC 101707 / SANAE</strain>
    </source>
</reference>
<keyword evidence="12" id="KW-1133">Transmembrane helix</keyword>
<evidence type="ECO:0000259" key="16">
    <source>
        <dbReference type="PROSITE" id="PS50113"/>
    </source>
</evidence>
<dbReference type="InterPro" id="IPR004358">
    <property type="entry name" value="Sig_transdc_His_kin-like_C"/>
</dbReference>
<dbReference type="InterPro" id="IPR000700">
    <property type="entry name" value="PAS-assoc_C"/>
</dbReference>
<dbReference type="CDD" id="cd00130">
    <property type="entry name" value="PAS"/>
    <property type="match status" value="4"/>
</dbReference>
<protein>
    <recommendedName>
        <fullName evidence="3">histidine kinase</fullName>
        <ecNumber evidence="3">2.7.13.3</ecNumber>
    </recommendedName>
</protein>
<dbReference type="PROSITE" id="PS50113">
    <property type="entry name" value="PAC"/>
    <property type="match status" value="3"/>
</dbReference>